<dbReference type="AlphaFoldDB" id="A0AAE3D1G4"/>
<dbReference type="EMBL" id="JAICBX010000002">
    <property type="protein sequence ID" value="MBW8637583.1"/>
    <property type="molecule type" value="Genomic_DNA"/>
</dbReference>
<dbReference type="Pfam" id="PF11164">
    <property type="entry name" value="DUF2948"/>
    <property type="match status" value="1"/>
</dbReference>
<comment type="caution">
    <text evidence="1">The sequence shown here is derived from an EMBL/GenBank/DDBJ whole genome shotgun (WGS) entry which is preliminary data.</text>
</comment>
<dbReference type="RefSeq" id="WP_220228276.1">
    <property type="nucleotide sequence ID" value="NZ_JAICBX010000002.1"/>
</dbReference>
<sequence length="148" mass="16594">MQLLKLIALDKEDLSILSAHMQDAVIKAADLTWQASAQRFILVANRFVWEAAEGRSARQYERRRTALHFNRVTGVRSRGFDRRDGDKVLSLLTVNFVPGKDAPAGLVELIFSGEMAIELDVECVEAQLSDLGAAWETEFKPKHPLDDV</sequence>
<evidence type="ECO:0000313" key="2">
    <source>
        <dbReference type="Proteomes" id="UP001196509"/>
    </source>
</evidence>
<proteinExistence type="predicted"/>
<keyword evidence="2" id="KW-1185">Reference proteome</keyword>
<dbReference type="Proteomes" id="UP001196509">
    <property type="component" value="Unassembled WGS sequence"/>
</dbReference>
<protein>
    <submittedName>
        <fullName evidence="1">DUF2948 family protein</fullName>
    </submittedName>
</protein>
<reference evidence="1" key="1">
    <citation type="submission" date="2021-08" db="EMBL/GenBank/DDBJ databases">
        <title>Hoeflea bacterium WL0058 sp. nov., isolated from the sediment.</title>
        <authorList>
            <person name="Wang L."/>
            <person name="Zhang D."/>
        </authorList>
    </citation>
    <scope>NUCLEOTIDE SEQUENCE</scope>
    <source>
        <strain evidence="1">WL0058</strain>
    </source>
</reference>
<evidence type="ECO:0000313" key="1">
    <source>
        <dbReference type="EMBL" id="MBW8637583.1"/>
    </source>
</evidence>
<gene>
    <name evidence="1" type="ORF">K1W69_10330</name>
</gene>
<name>A0AAE3D1G4_9HYPH</name>
<accession>A0AAE3D1G4</accession>
<dbReference type="InterPro" id="IPR021335">
    <property type="entry name" value="DUF2948"/>
</dbReference>
<organism evidence="1 2">
    <name type="scientific">Flavimaribacter sediminis</name>
    <dbReference type="NCBI Taxonomy" id="2865987"/>
    <lineage>
        <taxon>Bacteria</taxon>
        <taxon>Pseudomonadati</taxon>
        <taxon>Pseudomonadota</taxon>
        <taxon>Alphaproteobacteria</taxon>
        <taxon>Hyphomicrobiales</taxon>
        <taxon>Rhizobiaceae</taxon>
        <taxon>Flavimaribacter</taxon>
    </lineage>
</organism>